<dbReference type="GO" id="GO:0016020">
    <property type="term" value="C:membrane"/>
    <property type="evidence" value="ECO:0007669"/>
    <property type="project" value="UniProtKB-SubCell"/>
</dbReference>
<protein>
    <recommendedName>
        <fullName evidence="7">Major facilitator superfamily (MFS) profile domain-containing protein</fullName>
    </recommendedName>
</protein>
<feature type="domain" description="Major facilitator superfamily (MFS) profile" evidence="7">
    <location>
        <begin position="47"/>
        <end position="508"/>
    </location>
</feature>
<dbReference type="EMBL" id="NAJL01000068">
    <property type="protein sequence ID" value="TKA22698.1"/>
    <property type="molecule type" value="Genomic_DNA"/>
</dbReference>
<accession>A0A4U0TL88</accession>
<feature type="transmembrane region" description="Helical" evidence="6">
    <location>
        <begin position="274"/>
        <end position="295"/>
    </location>
</feature>
<feature type="transmembrane region" description="Helical" evidence="6">
    <location>
        <begin position="400"/>
        <end position="420"/>
    </location>
</feature>
<reference evidence="8 9" key="1">
    <citation type="submission" date="2017-03" db="EMBL/GenBank/DDBJ databases">
        <title>Genomes of endolithic fungi from Antarctica.</title>
        <authorList>
            <person name="Coleine C."/>
            <person name="Masonjones S."/>
            <person name="Stajich J.E."/>
        </authorList>
    </citation>
    <scope>NUCLEOTIDE SEQUENCE [LARGE SCALE GENOMIC DNA]</scope>
    <source>
        <strain evidence="8 9">CCFEE 6315</strain>
    </source>
</reference>
<dbReference type="PANTHER" id="PTHR42718">
    <property type="entry name" value="MAJOR FACILITATOR SUPERFAMILY MULTIDRUG TRANSPORTER MFSC"/>
    <property type="match status" value="1"/>
</dbReference>
<feature type="transmembrane region" description="Helical" evidence="6">
    <location>
        <begin position="441"/>
        <end position="462"/>
    </location>
</feature>
<feature type="transmembrane region" description="Helical" evidence="6">
    <location>
        <begin position="343"/>
        <end position="369"/>
    </location>
</feature>
<feature type="transmembrane region" description="Helical" evidence="6">
    <location>
        <begin position="482"/>
        <end position="503"/>
    </location>
</feature>
<dbReference type="PROSITE" id="PS50850">
    <property type="entry name" value="MFS"/>
    <property type="match status" value="1"/>
</dbReference>
<dbReference type="PANTHER" id="PTHR42718:SF23">
    <property type="entry name" value="MAJOR FACILITATOR SUPERFAMILY (MFS) PROFILE DOMAIN-CONTAINING PROTEIN"/>
    <property type="match status" value="1"/>
</dbReference>
<feature type="region of interest" description="Disordered" evidence="5">
    <location>
        <begin position="1"/>
        <end position="28"/>
    </location>
</feature>
<feature type="transmembrane region" description="Helical" evidence="6">
    <location>
        <begin position="174"/>
        <end position="199"/>
    </location>
</feature>
<feature type="transmembrane region" description="Helical" evidence="6">
    <location>
        <begin position="243"/>
        <end position="262"/>
    </location>
</feature>
<name>A0A4U0TL88_9PEZI</name>
<evidence type="ECO:0000256" key="2">
    <source>
        <dbReference type="ARBA" id="ARBA00022692"/>
    </source>
</evidence>
<feature type="transmembrane region" description="Helical" evidence="6">
    <location>
        <begin position="139"/>
        <end position="162"/>
    </location>
</feature>
<proteinExistence type="predicted"/>
<feature type="transmembrane region" description="Helical" evidence="6">
    <location>
        <begin position="205"/>
        <end position="223"/>
    </location>
</feature>
<sequence length="549" mass="58444">MMESSVKPAQLSAIGSDEEAGTAPIEPVQTNNGRPACFSSTTQEVLFVLTATMAIAMGVLVAGSVTVTSSFIGRDLNMTTAQITWITAANSLTNGAFLLFFGKLADLFGRKLLFIGSLFLFAVFCLAAGFSQTPMQIDIINGLIGLTGASAVPPAIGILGVVYEKPSKRKNCAFACFSAGNPMGFVFGTIAGGIATTLLGWRSSYWFFAIVGLAFTFIGIWTIPEDFTPKEPLNKETFLKFDVVAMVCVIFGVGMFSAALSLGETAPQGWKTGYVLALLIVGTLLVVTFVVWDLYYKYPLVPMGIWKDRSFSTCMAILVLGFMAFTPGNFFIALYFQDVLHQSAIMVAVHLLPMAIAGLLVNMVAGLILHKVSNKLLMLIGTSAYSAAFLLLAVNRHSTSYWALCFPAFILMVVGADLEFNVANMYVVSSMPPSQQSIAGGIFQTVAKLSMTIGFGIATAVFNSVQEDPSLSSFWGPETQPYTAVMWLAAACSLLSVCLVPLLTLGTQGGKEKTGQERDASTSGSEKADAGRADEEKGRAGAVVAQAER</sequence>
<evidence type="ECO:0000313" key="8">
    <source>
        <dbReference type="EMBL" id="TKA22698.1"/>
    </source>
</evidence>
<dbReference type="OrthoDB" id="2985014at2759"/>
<feature type="transmembrane region" description="Helical" evidence="6">
    <location>
        <begin position="316"/>
        <end position="337"/>
    </location>
</feature>
<comment type="caution">
    <text evidence="8">The sequence shown here is derived from an EMBL/GenBank/DDBJ whole genome shotgun (WGS) entry which is preliminary data.</text>
</comment>
<feature type="region of interest" description="Disordered" evidence="5">
    <location>
        <begin position="509"/>
        <end position="549"/>
    </location>
</feature>
<evidence type="ECO:0000256" key="3">
    <source>
        <dbReference type="ARBA" id="ARBA00022989"/>
    </source>
</evidence>
<evidence type="ECO:0000256" key="4">
    <source>
        <dbReference type="ARBA" id="ARBA00023136"/>
    </source>
</evidence>
<evidence type="ECO:0000256" key="1">
    <source>
        <dbReference type="ARBA" id="ARBA00004141"/>
    </source>
</evidence>
<evidence type="ECO:0000259" key="7">
    <source>
        <dbReference type="PROSITE" id="PS50850"/>
    </source>
</evidence>
<feature type="transmembrane region" description="Helical" evidence="6">
    <location>
        <begin position="45"/>
        <end position="71"/>
    </location>
</feature>
<feature type="transmembrane region" description="Helical" evidence="6">
    <location>
        <begin position="83"/>
        <end position="101"/>
    </location>
</feature>
<evidence type="ECO:0000256" key="5">
    <source>
        <dbReference type="SAM" id="MobiDB-lite"/>
    </source>
</evidence>
<gene>
    <name evidence="8" type="ORF">B0A50_07791</name>
</gene>
<keyword evidence="9" id="KW-1185">Reference proteome</keyword>
<evidence type="ECO:0000313" key="9">
    <source>
        <dbReference type="Proteomes" id="UP000308549"/>
    </source>
</evidence>
<feature type="transmembrane region" description="Helical" evidence="6">
    <location>
        <begin position="113"/>
        <end position="133"/>
    </location>
</feature>
<dbReference type="Pfam" id="PF07690">
    <property type="entry name" value="MFS_1"/>
    <property type="match status" value="1"/>
</dbReference>
<dbReference type="AlphaFoldDB" id="A0A4U0TL88"/>
<keyword evidence="4 6" id="KW-0472">Membrane</keyword>
<comment type="subcellular location">
    <subcellularLocation>
        <location evidence="1">Membrane</location>
        <topology evidence="1">Multi-pass membrane protein</topology>
    </subcellularLocation>
</comment>
<feature type="compositionally biased region" description="Basic and acidic residues" evidence="5">
    <location>
        <begin position="510"/>
        <end position="539"/>
    </location>
</feature>
<dbReference type="Proteomes" id="UP000308549">
    <property type="component" value="Unassembled WGS sequence"/>
</dbReference>
<keyword evidence="2 6" id="KW-0812">Transmembrane</keyword>
<dbReference type="InterPro" id="IPR020846">
    <property type="entry name" value="MFS_dom"/>
</dbReference>
<dbReference type="Gene3D" id="1.20.1250.20">
    <property type="entry name" value="MFS general substrate transporter like domains"/>
    <property type="match status" value="1"/>
</dbReference>
<dbReference type="SUPFAM" id="SSF103473">
    <property type="entry name" value="MFS general substrate transporter"/>
    <property type="match status" value="1"/>
</dbReference>
<feature type="transmembrane region" description="Helical" evidence="6">
    <location>
        <begin position="376"/>
        <end position="394"/>
    </location>
</feature>
<organism evidence="8 9">
    <name type="scientific">Salinomyces thailandicus</name>
    <dbReference type="NCBI Taxonomy" id="706561"/>
    <lineage>
        <taxon>Eukaryota</taxon>
        <taxon>Fungi</taxon>
        <taxon>Dikarya</taxon>
        <taxon>Ascomycota</taxon>
        <taxon>Pezizomycotina</taxon>
        <taxon>Dothideomycetes</taxon>
        <taxon>Dothideomycetidae</taxon>
        <taxon>Mycosphaerellales</taxon>
        <taxon>Teratosphaeriaceae</taxon>
        <taxon>Salinomyces</taxon>
    </lineage>
</organism>
<dbReference type="InterPro" id="IPR036259">
    <property type="entry name" value="MFS_trans_sf"/>
</dbReference>
<keyword evidence="3 6" id="KW-1133">Transmembrane helix</keyword>
<dbReference type="Gene3D" id="1.20.1720.10">
    <property type="entry name" value="Multidrug resistance protein D"/>
    <property type="match status" value="1"/>
</dbReference>
<evidence type="ECO:0000256" key="6">
    <source>
        <dbReference type="SAM" id="Phobius"/>
    </source>
</evidence>
<dbReference type="GO" id="GO:0022857">
    <property type="term" value="F:transmembrane transporter activity"/>
    <property type="evidence" value="ECO:0007669"/>
    <property type="project" value="InterPro"/>
</dbReference>
<dbReference type="InterPro" id="IPR011701">
    <property type="entry name" value="MFS"/>
</dbReference>